<gene>
    <name evidence="1" type="ORF">CEXT_514441</name>
</gene>
<evidence type="ECO:0000313" key="1">
    <source>
        <dbReference type="EMBL" id="GIY41396.1"/>
    </source>
</evidence>
<dbReference type="AlphaFoldDB" id="A0AAV4T7W0"/>
<reference evidence="1 2" key="1">
    <citation type="submission" date="2021-06" db="EMBL/GenBank/DDBJ databases">
        <title>Caerostris extrusa draft genome.</title>
        <authorList>
            <person name="Kono N."/>
            <person name="Arakawa K."/>
        </authorList>
    </citation>
    <scope>NUCLEOTIDE SEQUENCE [LARGE SCALE GENOMIC DNA]</scope>
</reference>
<keyword evidence="2" id="KW-1185">Reference proteome</keyword>
<protein>
    <submittedName>
        <fullName evidence="1">Uncharacterized protein</fullName>
    </submittedName>
</protein>
<organism evidence="1 2">
    <name type="scientific">Caerostris extrusa</name>
    <name type="common">Bark spider</name>
    <name type="synonym">Caerostris bankana</name>
    <dbReference type="NCBI Taxonomy" id="172846"/>
    <lineage>
        <taxon>Eukaryota</taxon>
        <taxon>Metazoa</taxon>
        <taxon>Ecdysozoa</taxon>
        <taxon>Arthropoda</taxon>
        <taxon>Chelicerata</taxon>
        <taxon>Arachnida</taxon>
        <taxon>Araneae</taxon>
        <taxon>Araneomorphae</taxon>
        <taxon>Entelegynae</taxon>
        <taxon>Araneoidea</taxon>
        <taxon>Araneidae</taxon>
        <taxon>Caerostris</taxon>
    </lineage>
</organism>
<dbReference type="Proteomes" id="UP001054945">
    <property type="component" value="Unassembled WGS sequence"/>
</dbReference>
<proteinExistence type="predicted"/>
<accession>A0AAV4T7W0</accession>
<sequence length="105" mass="11904">MGQRIPGLRHRRSEANSNVMGLNGSMHHPDDMLRTLNQYCSINHYLTRCNIALSILNFQNTTLQTRHNLKTALIAFVKYACHFLPKTMGTSLDFAVGEEDITGNR</sequence>
<evidence type="ECO:0000313" key="2">
    <source>
        <dbReference type="Proteomes" id="UP001054945"/>
    </source>
</evidence>
<name>A0AAV4T7W0_CAEEX</name>
<dbReference type="EMBL" id="BPLR01010714">
    <property type="protein sequence ID" value="GIY41396.1"/>
    <property type="molecule type" value="Genomic_DNA"/>
</dbReference>
<comment type="caution">
    <text evidence="1">The sequence shown here is derived from an EMBL/GenBank/DDBJ whole genome shotgun (WGS) entry which is preliminary data.</text>
</comment>